<sequence>MHIREGIKVFFSVFPSRFATERGCFGWDLAILSCGRMAGMAPELAPPLSASAPHWREGIWPRWVWHAPGPLARWFFDGIGSRTWGSPTRRPGSCHQATAAPVYRKTP</sequence>
<keyword evidence="3" id="KW-1185">Reference proteome</keyword>
<dbReference type="Proteomes" id="UP000499080">
    <property type="component" value="Unassembled WGS sequence"/>
</dbReference>
<organism evidence="2 3">
    <name type="scientific">Araneus ventricosus</name>
    <name type="common">Orbweaver spider</name>
    <name type="synonym">Epeira ventricosa</name>
    <dbReference type="NCBI Taxonomy" id="182803"/>
    <lineage>
        <taxon>Eukaryota</taxon>
        <taxon>Metazoa</taxon>
        <taxon>Ecdysozoa</taxon>
        <taxon>Arthropoda</taxon>
        <taxon>Chelicerata</taxon>
        <taxon>Arachnida</taxon>
        <taxon>Araneae</taxon>
        <taxon>Araneomorphae</taxon>
        <taxon>Entelegynae</taxon>
        <taxon>Araneoidea</taxon>
        <taxon>Araneidae</taxon>
        <taxon>Araneus</taxon>
    </lineage>
</organism>
<evidence type="ECO:0000313" key="3">
    <source>
        <dbReference type="Proteomes" id="UP000499080"/>
    </source>
</evidence>
<feature type="region of interest" description="Disordered" evidence="1">
    <location>
        <begin position="86"/>
        <end position="107"/>
    </location>
</feature>
<comment type="caution">
    <text evidence="2">The sequence shown here is derived from an EMBL/GenBank/DDBJ whole genome shotgun (WGS) entry which is preliminary data.</text>
</comment>
<protein>
    <submittedName>
        <fullName evidence="2">Uncharacterized protein</fullName>
    </submittedName>
</protein>
<evidence type="ECO:0000313" key="2">
    <source>
        <dbReference type="EMBL" id="GBL92542.1"/>
    </source>
</evidence>
<reference evidence="2 3" key="1">
    <citation type="journal article" date="2019" name="Sci. Rep.">
        <title>Orb-weaving spider Araneus ventricosus genome elucidates the spidroin gene catalogue.</title>
        <authorList>
            <person name="Kono N."/>
            <person name="Nakamura H."/>
            <person name="Ohtoshi R."/>
            <person name="Moran D.A.P."/>
            <person name="Shinohara A."/>
            <person name="Yoshida Y."/>
            <person name="Fujiwara M."/>
            <person name="Mori M."/>
            <person name="Tomita M."/>
            <person name="Arakawa K."/>
        </authorList>
    </citation>
    <scope>NUCLEOTIDE SEQUENCE [LARGE SCALE GENOMIC DNA]</scope>
</reference>
<evidence type="ECO:0000256" key="1">
    <source>
        <dbReference type="SAM" id="MobiDB-lite"/>
    </source>
</evidence>
<name>A0A4Y2BJV0_ARAVE</name>
<dbReference type="EMBL" id="BGPR01000087">
    <property type="protein sequence ID" value="GBL92542.1"/>
    <property type="molecule type" value="Genomic_DNA"/>
</dbReference>
<dbReference type="AlphaFoldDB" id="A0A4Y2BJV0"/>
<gene>
    <name evidence="2" type="ORF">AVEN_123736_1</name>
</gene>
<proteinExistence type="predicted"/>
<accession>A0A4Y2BJV0</accession>